<sequence length="67" mass="7907">MIGEDTPTLIKRWFKEEADDVRLHRKSLLPTKEYFEIAEKIFREETAGRNETRNVALIVCSVTLERI</sequence>
<reference evidence="2" key="1">
    <citation type="submission" date="2022-10" db="EMBL/GenBank/DDBJ databases">
        <title>Genome assembly of Pristionchus species.</title>
        <authorList>
            <person name="Yoshida K."/>
            <person name="Sommer R.J."/>
        </authorList>
    </citation>
    <scope>NUCLEOTIDE SEQUENCE [LARGE SCALE GENOMIC DNA]</scope>
    <source>
        <strain evidence="2">RS5460</strain>
    </source>
</reference>
<evidence type="ECO:0000313" key="2">
    <source>
        <dbReference type="Proteomes" id="UP001328107"/>
    </source>
</evidence>
<keyword evidence="2" id="KW-1185">Reference proteome</keyword>
<comment type="caution">
    <text evidence="1">The sequence shown here is derived from an EMBL/GenBank/DDBJ whole genome shotgun (WGS) entry which is preliminary data.</text>
</comment>
<dbReference type="EMBL" id="BTRK01000001">
    <property type="protein sequence ID" value="GMR30830.1"/>
    <property type="molecule type" value="Genomic_DNA"/>
</dbReference>
<accession>A0AAN5C4X9</accession>
<evidence type="ECO:0000313" key="1">
    <source>
        <dbReference type="EMBL" id="GMR30830.1"/>
    </source>
</evidence>
<dbReference type="Proteomes" id="UP001328107">
    <property type="component" value="Unassembled WGS sequence"/>
</dbReference>
<protein>
    <submittedName>
        <fullName evidence="1">Uncharacterized protein</fullName>
    </submittedName>
</protein>
<name>A0AAN5C4X9_9BILA</name>
<organism evidence="1 2">
    <name type="scientific">Pristionchus mayeri</name>
    <dbReference type="NCBI Taxonomy" id="1317129"/>
    <lineage>
        <taxon>Eukaryota</taxon>
        <taxon>Metazoa</taxon>
        <taxon>Ecdysozoa</taxon>
        <taxon>Nematoda</taxon>
        <taxon>Chromadorea</taxon>
        <taxon>Rhabditida</taxon>
        <taxon>Rhabditina</taxon>
        <taxon>Diplogasteromorpha</taxon>
        <taxon>Diplogasteroidea</taxon>
        <taxon>Neodiplogasteridae</taxon>
        <taxon>Pristionchus</taxon>
    </lineage>
</organism>
<dbReference type="AlphaFoldDB" id="A0AAN5C4X9"/>
<gene>
    <name evidence="1" type="ORF">PMAYCL1PPCAC_01025</name>
</gene>
<proteinExistence type="predicted"/>
<feature type="non-terminal residue" evidence="1">
    <location>
        <position position="67"/>
    </location>
</feature>